<gene>
    <name evidence="1" type="ORF">WKI47_06655</name>
</gene>
<protein>
    <submittedName>
        <fullName evidence="1">4'-phosphopantetheinyl transferase superfamily protein</fullName>
    </submittedName>
</protein>
<keyword evidence="2" id="KW-1185">Reference proteome</keyword>
<reference evidence="1" key="1">
    <citation type="submission" date="2024-03" db="EMBL/GenBank/DDBJ databases">
        <title>Whole genome sequecning of epiphytes from Marcgravia umbellata leaves.</title>
        <authorList>
            <person name="Kumar G."/>
            <person name="Savka M.A."/>
        </authorList>
    </citation>
    <scope>NUCLEOTIDE SEQUENCE</scope>
    <source>
        <strain evidence="1">RIT_BL5</strain>
    </source>
</reference>
<evidence type="ECO:0000313" key="2">
    <source>
        <dbReference type="Proteomes" id="UP001380953"/>
    </source>
</evidence>
<comment type="caution">
    <text evidence="1">The sequence shown here is derived from an EMBL/GenBank/DDBJ whole genome shotgun (WGS) entry which is preliminary data.</text>
</comment>
<organism evidence="1 2">
    <name type="scientific">Saccharibacillus sacchari</name>
    <dbReference type="NCBI Taxonomy" id="456493"/>
    <lineage>
        <taxon>Bacteria</taxon>
        <taxon>Bacillati</taxon>
        <taxon>Bacillota</taxon>
        <taxon>Bacilli</taxon>
        <taxon>Bacillales</taxon>
        <taxon>Paenibacillaceae</taxon>
        <taxon>Saccharibacillus</taxon>
    </lineage>
</organism>
<proteinExistence type="predicted"/>
<sequence>MHFRYSDTLFLKKNDTCIKIGFGNFSFVEEPIHIERELSLLHCKEVEYLNQLKFKDRFYSYVLGRISGKFAAKELYPYFNERDIWIDHGVFGQPILKHPELHNLQVGISHSGKQGAAIVFPEAFPMGIDIELMDPNKTGLLESQMTHSELSKVMKFGADYPFYVMMLWTAKESLSKVLKTGLTLSLEILEIESIKYKGTYFEINY</sequence>
<keyword evidence="1" id="KW-0808">Transferase</keyword>
<name>A0ACC6P9J8_9BACL</name>
<dbReference type="Proteomes" id="UP001380953">
    <property type="component" value="Unassembled WGS sequence"/>
</dbReference>
<dbReference type="EMBL" id="JBBKAR010000020">
    <property type="protein sequence ID" value="MEJ8303596.1"/>
    <property type="molecule type" value="Genomic_DNA"/>
</dbReference>
<feature type="non-terminal residue" evidence="1">
    <location>
        <position position="205"/>
    </location>
</feature>
<evidence type="ECO:0000313" key="1">
    <source>
        <dbReference type="EMBL" id="MEJ8303596.1"/>
    </source>
</evidence>
<accession>A0ACC6P9J8</accession>